<dbReference type="InterPro" id="IPR001791">
    <property type="entry name" value="Laminin_G"/>
</dbReference>
<dbReference type="InterPro" id="IPR013783">
    <property type="entry name" value="Ig-like_fold"/>
</dbReference>
<keyword evidence="16" id="KW-0378">Hydrolase</keyword>
<dbReference type="PANTHER" id="PTHR46730">
    <property type="entry name" value="POLYCYSTIN-1"/>
    <property type="match status" value="1"/>
</dbReference>
<dbReference type="EC" id="3.4.21.50" evidence="16"/>
<keyword evidence="7" id="KW-0472">Membrane</keyword>
<feature type="domain" description="PKD" evidence="14">
    <location>
        <begin position="1412"/>
        <end position="1488"/>
    </location>
</feature>
<name>A0A3Q9IW09_9MICO</name>
<keyword evidence="8" id="KW-1015">Disulfide bond</keyword>
<comment type="subcellular location">
    <subcellularLocation>
        <location evidence="2">Cell projection</location>
    </subcellularLocation>
    <subcellularLocation>
        <location evidence="1">Membrane</location>
        <topology evidence="1">Multi-pass membrane protein</topology>
    </subcellularLocation>
</comment>
<dbReference type="EMBL" id="CP031423">
    <property type="protein sequence ID" value="AZS35604.1"/>
    <property type="molecule type" value="Genomic_DNA"/>
</dbReference>
<organism evidence="16 17">
    <name type="scientific">Microbacterium lemovicicum</name>
    <dbReference type="NCBI Taxonomy" id="1072463"/>
    <lineage>
        <taxon>Bacteria</taxon>
        <taxon>Bacillati</taxon>
        <taxon>Actinomycetota</taxon>
        <taxon>Actinomycetes</taxon>
        <taxon>Micrococcales</taxon>
        <taxon>Microbacteriaceae</taxon>
        <taxon>Microbacterium</taxon>
    </lineage>
</organism>
<dbReference type="SUPFAM" id="SSF49899">
    <property type="entry name" value="Concanavalin A-like lectins/glucanases"/>
    <property type="match status" value="3"/>
</dbReference>
<evidence type="ECO:0000256" key="10">
    <source>
        <dbReference type="ARBA" id="ARBA00023295"/>
    </source>
</evidence>
<dbReference type="GO" id="GO:0005261">
    <property type="term" value="F:monoatomic cation channel activity"/>
    <property type="evidence" value="ECO:0007669"/>
    <property type="project" value="TreeGrafter"/>
</dbReference>
<dbReference type="Gene3D" id="2.60.120.200">
    <property type="match status" value="3"/>
</dbReference>
<protein>
    <submittedName>
        <fullName evidence="16">Protease 1</fullName>
        <ecNumber evidence="16">3.4.21.50</ecNumber>
    </submittedName>
</protein>
<keyword evidence="16" id="KW-0645">Protease</keyword>
<keyword evidence="5" id="KW-0677">Repeat</keyword>
<evidence type="ECO:0000256" key="11">
    <source>
        <dbReference type="ARBA" id="ARBA00023326"/>
    </source>
</evidence>
<dbReference type="GO" id="GO:0006816">
    <property type="term" value="P:calcium ion transport"/>
    <property type="evidence" value="ECO:0007669"/>
    <property type="project" value="TreeGrafter"/>
</dbReference>
<dbReference type="GO" id="GO:0016798">
    <property type="term" value="F:hydrolase activity, acting on glycosyl bonds"/>
    <property type="evidence" value="ECO:0007669"/>
    <property type="project" value="UniProtKB-KW"/>
</dbReference>
<evidence type="ECO:0000256" key="2">
    <source>
        <dbReference type="ARBA" id="ARBA00004316"/>
    </source>
</evidence>
<evidence type="ECO:0000256" key="7">
    <source>
        <dbReference type="ARBA" id="ARBA00023136"/>
    </source>
</evidence>
<reference evidence="16 17" key="1">
    <citation type="submission" date="2018-08" db="EMBL/GenBank/DDBJ databases">
        <title>Microbacterium lemovicicum sp. nov., a bacterium isolated from a natural uranium-rich soil.</title>
        <authorList>
            <person name="ORTET P."/>
        </authorList>
    </citation>
    <scope>NUCLEOTIDE SEQUENCE [LARGE SCALE GENOMIC DNA]</scope>
    <source>
        <strain evidence="16 17">Viu22</strain>
    </source>
</reference>
<evidence type="ECO:0000256" key="1">
    <source>
        <dbReference type="ARBA" id="ARBA00004141"/>
    </source>
</evidence>
<dbReference type="Gene3D" id="2.60.40.10">
    <property type="entry name" value="Immunoglobulins"/>
    <property type="match status" value="9"/>
</dbReference>
<feature type="domain" description="PKD" evidence="14">
    <location>
        <begin position="2048"/>
        <end position="2136"/>
    </location>
</feature>
<feature type="domain" description="PKD" evidence="14">
    <location>
        <begin position="1095"/>
        <end position="1177"/>
    </location>
</feature>
<evidence type="ECO:0000256" key="12">
    <source>
        <dbReference type="SAM" id="MobiDB-lite"/>
    </source>
</evidence>
<evidence type="ECO:0000256" key="9">
    <source>
        <dbReference type="ARBA" id="ARBA00023273"/>
    </source>
</evidence>
<feature type="domain" description="Fibronectin type-III" evidence="15">
    <location>
        <begin position="441"/>
        <end position="545"/>
    </location>
</feature>
<evidence type="ECO:0000259" key="15">
    <source>
        <dbReference type="PROSITE" id="PS50853"/>
    </source>
</evidence>
<dbReference type="InterPro" id="IPR036116">
    <property type="entry name" value="FN3_sf"/>
</dbReference>
<dbReference type="InterPro" id="IPR006558">
    <property type="entry name" value="LamG-like"/>
</dbReference>
<dbReference type="GO" id="GO:0006508">
    <property type="term" value="P:proteolysis"/>
    <property type="evidence" value="ECO:0007669"/>
    <property type="project" value="UniProtKB-KW"/>
</dbReference>
<dbReference type="Pfam" id="PF18911">
    <property type="entry name" value="PKD_4"/>
    <property type="match status" value="8"/>
</dbReference>
<dbReference type="Pfam" id="PF13385">
    <property type="entry name" value="Laminin_G_3"/>
    <property type="match status" value="3"/>
</dbReference>
<proteinExistence type="predicted"/>
<dbReference type="InterPro" id="IPR022409">
    <property type="entry name" value="PKD/Chitinase_dom"/>
</dbReference>
<evidence type="ECO:0000256" key="13">
    <source>
        <dbReference type="SAM" id="SignalP"/>
    </source>
</evidence>
<keyword evidence="3" id="KW-0812">Transmembrane</keyword>
<dbReference type="InterPro" id="IPR003961">
    <property type="entry name" value="FN3_dom"/>
</dbReference>
<dbReference type="SMART" id="SM00282">
    <property type="entry name" value="LamG"/>
    <property type="match status" value="3"/>
</dbReference>
<dbReference type="PROSITE" id="PS50853">
    <property type="entry name" value="FN3"/>
    <property type="match status" value="1"/>
</dbReference>
<dbReference type="KEGG" id="mlv:CVS47_00196"/>
<dbReference type="GO" id="GO:0042995">
    <property type="term" value="C:cell projection"/>
    <property type="evidence" value="ECO:0007669"/>
    <property type="project" value="UniProtKB-SubCell"/>
</dbReference>
<feature type="domain" description="PKD" evidence="14">
    <location>
        <begin position="1962"/>
        <end position="2050"/>
    </location>
</feature>
<keyword evidence="11" id="KW-0119">Carbohydrate metabolism</keyword>
<dbReference type="InterPro" id="IPR011044">
    <property type="entry name" value="Quino_amine_DH_bsu"/>
</dbReference>
<feature type="domain" description="PKD" evidence="14">
    <location>
        <begin position="1576"/>
        <end position="1665"/>
    </location>
</feature>
<evidence type="ECO:0000256" key="8">
    <source>
        <dbReference type="ARBA" id="ARBA00023157"/>
    </source>
</evidence>
<dbReference type="Proteomes" id="UP000276888">
    <property type="component" value="Chromosome"/>
</dbReference>
<gene>
    <name evidence="16" type="ORF">CVS47_00196</name>
</gene>
<keyword evidence="9" id="KW-0966">Cell projection</keyword>
<dbReference type="SMART" id="SM00560">
    <property type="entry name" value="LamGL"/>
    <property type="match status" value="3"/>
</dbReference>
<dbReference type="SUPFAM" id="SSF49265">
    <property type="entry name" value="Fibronectin type III"/>
    <property type="match status" value="1"/>
</dbReference>
<dbReference type="InterPro" id="IPR013320">
    <property type="entry name" value="ConA-like_dom_sf"/>
</dbReference>
<dbReference type="PANTHER" id="PTHR46730:SF4">
    <property type="entry name" value="POLYCYSTIC KIDNEY DISEASE PROTEIN 1-LIKE 1"/>
    <property type="match status" value="1"/>
</dbReference>
<feature type="signal peptide" evidence="13">
    <location>
        <begin position="1"/>
        <end position="23"/>
    </location>
</feature>
<feature type="region of interest" description="Disordered" evidence="12">
    <location>
        <begin position="1159"/>
        <end position="1178"/>
    </location>
</feature>
<dbReference type="InterPro" id="IPR000601">
    <property type="entry name" value="PKD_dom"/>
</dbReference>
<dbReference type="SMART" id="SM00089">
    <property type="entry name" value="PKD"/>
    <property type="match status" value="8"/>
</dbReference>
<dbReference type="CDD" id="cd00146">
    <property type="entry name" value="PKD"/>
    <property type="match status" value="8"/>
</dbReference>
<keyword evidence="17" id="KW-1185">Reference proteome</keyword>
<dbReference type="InterPro" id="IPR035986">
    <property type="entry name" value="PKD_dom_sf"/>
</dbReference>
<evidence type="ECO:0000256" key="5">
    <source>
        <dbReference type="ARBA" id="ARBA00022737"/>
    </source>
</evidence>
<dbReference type="GO" id="GO:0000272">
    <property type="term" value="P:polysaccharide catabolic process"/>
    <property type="evidence" value="ECO:0007669"/>
    <property type="project" value="UniProtKB-KW"/>
</dbReference>
<evidence type="ECO:0000256" key="4">
    <source>
        <dbReference type="ARBA" id="ARBA00022729"/>
    </source>
</evidence>
<dbReference type="GO" id="GO:0008233">
    <property type="term" value="F:peptidase activity"/>
    <property type="evidence" value="ECO:0007669"/>
    <property type="project" value="UniProtKB-KW"/>
</dbReference>
<keyword evidence="11" id="KW-0624">Polysaccharide degradation</keyword>
<feature type="compositionally biased region" description="Low complexity" evidence="12">
    <location>
        <begin position="1163"/>
        <end position="1178"/>
    </location>
</feature>
<keyword evidence="6" id="KW-1133">Transmembrane helix</keyword>
<accession>A0A3Q9IW09</accession>
<dbReference type="SUPFAM" id="SSF49299">
    <property type="entry name" value="PKD domain"/>
    <property type="match status" value="8"/>
</dbReference>
<keyword evidence="4 13" id="KW-0732">Signal</keyword>
<evidence type="ECO:0000256" key="6">
    <source>
        <dbReference type="ARBA" id="ARBA00022989"/>
    </source>
</evidence>
<dbReference type="PROSITE" id="PS50093">
    <property type="entry name" value="PKD"/>
    <property type="match status" value="8"/>
</dbReference>
<dbReference type="SUPFAM" id="SSF50969">
    <property type="entry name" value="YVTN repeat-like/Quinoprotein amine dehydrogenase"/>
    <property type="match status" value="1"/>
</dbReference>
<evidence type="ECO:0000313" key="17">
    <source>
        <dbReference type="Proteomes" id="UP000276888"/>
    </source>
</evidence>
<evidence type="ECO:0000313" key="16">
    <source>
        <dbReference type="EMBL" id="AZS35604.1"/>
    </source>
</evidence>
<feature type="domain" description="PKD" evidence="14">
    <location>
        <begin position="1663"/>
        <end position="1751"/>
    </location>
</feature>
<feature type="domain" description="PKD" evidence="14">
    <location>
        <begin position="1496"/>
        <end position="1580"/>
    </location>
</feature>
<dbReference type="GO" id="GO:0005886">
    <property type="term" value="C:plasma membrane"/>
    <property type="evidence" value="ECO:0007669"/>
    <property type="project" value="TreeGrafter"/>
</dbReference>
<evidence type="ECO:0000259" key="14">
    <source>
        <dbReference type="PROSITE" id="PS50093"/>
    </source>
</evidence>
<feature type="chain" id="PRO_5018641089" evidence="13">
    <location>
        <begin position="24"/>
        <end position="2343"/>
    </location>
</feature>
<sequence>MAGVTTLGLVVAGLAMTAVPASADSSPAPGVEETVTADPLPTAQIDGVAWTQAIVGNTVFVGGEFTNARPAGSAAGVNTSARQNLMSYNLSTGVMTSWNPGANGIVRSISASPDGSRIYVAGSFTNIAGVARNRVAAFDATTGNILPWNPGANSAVYDIVARGNTVWYTGIFSSAAGGARTKVAAVTASTGALLPFSADVADGSPRAIVVSPDGGKVVIAGGFTSVNGSTNPGRGMAALNAVTGASEQWAVNSLIRNAGTSAGMYDLASDNDSVYGVGWSYGGTAEDGFEGTFRANWSDGSLVWLEDCHGDNYSVAVTSDVVYTASHDHYCGNVGGFPQTPSPWQLNHSLAFAKTYHGKTLTNDIYGYKSYGGQPAASLLHWYPKWAVGTYTGKSQATWTVQANDNYVVYGGEFPSVNNVAQQGLVRFAKKALAPKKQGPQLSNTQFPVSALSLRAGEVRVSWNANYDKDNETLTYQLYRQGTSLPIYETTAASNFWTQPVMKFTDKTVTNGQTYQYRIRATDPDGNAATGAWTSVQASADSASAYSLGVIDDGAKDYWPLSEASGTIGSNWAEGGDVNVSNGTRGVAGPNLAKSSKSTGFAGAENSYATSTVRETAPDTFTVEAWVNTTSTRGGKIVGFGNSATASSNNYDRHVYMSADGTINFGVHPGSVRTVNSSGGFNDGAWHYIVASMDSSGMKLYVDGRLVGSRADTTTGQPFDGYWHIGGDNTGGWPGVTDQYLNGSISDVAVYGESLSRDTINQHWINSGRASTITPAPADAYGKSVYELSPTIYWRANESAGASTAADSGKDSVTGAYSGSIGFGAPGVIKDVANSAISLSPNGGAQTGIASTQAFTNPTTFAVETWFKTDSTSGGKLVGFGDRNVGTSGSYDRHIYMSGDGRVKFGTYNGNLNIIQSGTGYNDNKWHYVVGQISASGMQLYVDGNLVDSNGNTQSQSYNGYWRAGGDSGWEGDQYFRGSLDEIAIYPAPLTPEQVGAHYDLARLGYVNSKPVAAFSSIITDLAVAFDGSTSSDVEGPIASYSWNFGDGQTATGAQPSHSFPRSGTYNVSLIVTDGQGASSTITQPVSVIGANELPTAAFTSTVKHSAVTFDATSSADTDGTIVSYAWAFGDGETATGQTTSHTYATAGAYTVTLTVTDDRGDSSASQQSVQTTTAPSAPTDAYGASVFNLAPSLYWRLGETSGSVARDASLEDSDGTYYGNVTRGQVGALKNVANTAIGTNPNGDVQTGVASNKRFVNPTTFTIESWFKTDSTSGGKIVGFGNAQQGWSSSYDRHVYMSGDGRVKFGVWTGQSQILESAPGFNDNKWHQVVAQMSSSGMKLYIDGQLISSNGNSDAQPYDGYWRVGGDSGWEGDGYWRGSIDEVAVYPTVLTASQVATHYQLGNVGFVNQPPVASFVTSGSAMTVDFDGTASSDLDGPIASYSWNFGDGTTGAGATVSHTYAIAGTFQATLTVTDGQGVTNAVTHDVTAPAPNKLPTAAFVETIQDLSVSLDATASSDSDGTIVSYAWDFGDGTTSTEAAPIHNYARGGDFVITLTVTDDRGGSAKATKQVSLIAPNVAPVAAFSTSVIGLSVFTNASASTDGDGSVVSYIWSFGDGATATTTTSTASHRYDAAGTYEVSLTVVDDDGANSAPQTRQVVIAPANQAPVAAFTSSASGLVLSVDGATSSDPDGTVASYAWNFGDGGTATGAQASRTYGAAGTYTVSLTVTDDKGATNTKTADVTVTAPPAGSNVLAKDTFERAATNGWGSADQGGAWSVNLASRFSVAGGVGKVAVTTGTSPVATLGSVSSSSARVTAEFSVDKLAEGQYVTVIGRQVGSAQYAARVRLAADGSVKLNMLEGSNGVGPTVTPTLKVVAGEKYTVMFEVTGTAPSTLSMKLWKSTDAEPGAWAVTRTNTAAALQVPGSVGLSSFLPSGAAASAPVALTIDNLSITDPKVVVAPANQAPVAAFTSSASGLVLSVDGATSSDPDGTVASYAWNFGDGGTATGAQASRTYGAAGTYTVSLMVTDDKGATNTKTAAVTVAAAPANQAPVAAFTSSASGLVLSVDGATSSDPDGTVASYAWNFGDGGTATGAQASRTYGAAGTYTVSLTVTDDKGATNTKTADVTVTAPPAGSNVLAKDTFERAATNGWGSADQGGAWSVNLASRFSVAGGVGKVAVTTGTSPVATLGSVSSSSARVTAEFSVDKLAEGQYVTVIGRQVGSAQYAARVRLAADGSVKLNMLEGSNGVGPTVTPTLKVVAGEKYTVMFEVTGTAPSTLSMKLWKSTDAEPGAWAVTRTNTAAALQVPGSVGLSSFLPSGAAASAPVALTIDNLSITDPTIP</sequence>
<feature type="domain" description="PKD" evidence="14">
    <location>
        <begin position="1007"/>
        <end position="1088"/>
    </location>
</feature>
<evidence type="ECO:0000256" key="3">
    <source>
        <dbReference type="ARBA" id="ARBA00022692"/>
    </source>
</evidence>
<keyword evidence="10" id="KW-0326">Glycosidase</keyword>